<feature type="transmembrane region" description="Helical" evidence="1">
    <location>
        <begin position="6"/>
        <end position="28"/>
    </location>
</feature>
<protein>
    <submittedName>
        <fullName evidence="2">Uncharacterized protein</fullName>
    </submittedName>
</protein>
<feature type="transmembrane region" description="Helical" evidence="1">
    <location>
        <begin position="79"/>
        <end position="99"/>
    </location>
</feature>
<dbReference type="AlphaFoldDB" id="A0AA95NEF1"/>
<gene>
    <name evidence="2" type="ORF">PFX98_08055</name>
</gene>
<organism evidence="2 3">
    <name type="scientific">Paucibacter sediminis</name>
    <dbReference type="NCBI Taxonomy" id="3019553"/>
    <lineage>
        <taxon>Bacteria</taxon>
        <taxon>Pseudomonadati</taxon>
        <taxon>Pseudomonadota</taxon>
        <taxon>Betaproteobacteria</taxon>
        <taxon>Burkholderiales</taxon>
        <taxon>Sphaerotilaceae</taxon>
        <taxon>Roseateles</taxon>
    </lineage>
</organism>
<keyword evidence="3" id="KW-1185">Reference proteome</keyword>
<feature type="transmembrane region" description="Helical" evidence="1">
    <location>
        <begin position="40"/>
        <end position="59"/>
    </location>
</feature>
<accession>A0AA95NEF1</accession>
<keyword evidence="1" id="KW-0812">Transmembrane</keyword>
<dbReference type="Proteomes" id="UP001177769">
    <property type="component" value="Chromosome"/>
</dbReference>
<dbReference type="KEGG" id="pais:PFX98_08055"/>
<proteinExistence type="predicted"/>
<feature type="transmembrane region" description="Helical" evidence="1">
    <location>
        <begin position="119"/>
        <end position="138"/>
    </location>
</feature>
<keyword evidence="1" id="KW-0472">Membrane</keyword>
<evidence type="ECO:0000256" key="1">
    <source>
        <dbReference type="SAM" id="Phobius"/>
    </source>
</evidence>
<feature type="transmembrane region" description="Helical" evidence="1">
    <location>
        <begin position="144"/>
        <end position="167"/>
    </location>
</feature>
<evidence type="ECO:0000313" key="2">
    <source>
        <dbReference type="EMBL" id="WIT13557.1"/>
    </source>
</evidence>
<reference evidence="2" key="1">
    <citation type="submission" date="2023-01" db="EMBL/GenBank/DDBJ databases">
        <title>Whole genome sequence of Paucibacter sp. S2-9 isolated from pond sediment.</title>
        <authorList>
            <person name="Jung J.Y."/>
        </authorList>
    </citation>
    <scope>NUCLEOTIDE SEQUENCE</scope>
    <source>
        <strain evidence="2">S2-9</strain>
    </source>
</reference>
<evidence type="ECO:0000313" key="3">
    <source>
        <dbReference type="Proteomes" id="UP001177769"/>
    </source>
</evidence>
<sequence length="360" mass="38857">MNALLASFLNILALAGLALGAFGMLLVGASSDPGRDGGRALMCLMLSLPLAAGLLLSYGLGVARDGFGWVAPGSRGLQWLLVLAAALSAGLVLAGSAALRLEPQSQVPWALWPLRGWAFAVWAPLLVAGAALALWPAWRAGLPAWAWRLPLAALGSISLLAAAGLLVQALQLGAERDAARIEQRLQDDAERDRWVMAEVERAEVERDLVGLMNQTSRFESPAIRARALAKVASHSDLNRALDEMLRGGWRDYALTYLESNDAPDNRALMPAVQQALLGLAEDWRDSMRRTHTLQPDAFDAQLRRALAVAEKFDALGGDHLAAMRALRAALDEPRPGYSPPVRLNAVATLDRWLQQRRARP</sequence>
<name>A0AA95NEF1_9BURK</name>
<keyword evidence="1" id="KW-1133">Transmembrane helix</keyword>
<dbReference type="RefSeq" id="WP_285234675.1">
    <property type="nucleotide sequence ID" value="NZ_CP116346.1"/>
</dbReference>
<dbReference type="EMBL" id="CP116346">
    <property type="protein sequence ID" value="WIT13557.1"/>
    <property type="molecule type" value="Genomic_DNA"/>
</dbReference>